<dbReference type="Proteomes" id="UP000430202">
    <property type="component" value="Unassembled WGS sequence"/>
</dbReference>
<accession>A0A653PQL1</accession>
<evidence type="ECO:0000313" key="2">
    <source>
        <dbReference type="Proteomes" id="UP000430202"/>
    </source>
</evidence>
<name>A0A653PQL1_9FLAO</name>
<gene>
    <name evidence="1" type="ORF">MARI151_20319</name>
</gene>
<keyword evidence="2" id="KW-1185">Reference proteome</keyword>
<organism evidence="1 2">
    <name type="scientific">Maribacter litoralis</name>
    <dbReference type="NCBI Taxonomy" id="2059726"/>
    <lineage>
        <taxon>Bacteria</taxon>
        <taxon>Pseudomonadati</taxon>
        <taxon>Bacteroidota</taxon>
        <taxon>Flavobacteriia</taxon>
        <taxon>Flavobacteriales</taxon>
        <taxon>Flavobacteriaceae</taxon>
        <taxon>Maribacter</taxon>
    </lineage>
</organism>
<sequence length="77" mass="8642">MTAKVDSEFVSISGVKTSKGKSIPAEEGMVARWLYSISNFVNSSSLSHEEKMANRQIIEMYFLIIIQGFMHNNEVSP</sequence>
<proteinExistence type="predicted"/>
<protein>
    <submittedName>
        <fullName evidence="1">Uncharacterized protein</fullName>
    </submittedName>
</protein>
<evidence type="ECO:0000313" key="1">
    <source>
        <dbReference type="EMBL" id="VXB32100.1"/>
    </source>
</evidence>
<dbReference type="AlphaFoldDB" id="A0A653PQL1"/>
<reference evidence="1 2" key="1">
    <citation type="submission" date="2019-10" db="EMBL/GenBank/DDBJ databases">
        <authorList>
            <person name="Karimi E."/>
        </authorList>
    </citation>
    <scope>NUCLEOTIDE SEQUENCE [LARGE SCALE GENOMIC DNA]</scope>
    <source>
        <strain evidence="1">Maribacter sp. 151</strain>
    </source>
</reference>
<dbReference type="EMBL" id="CABWLR010000002">
    <property type="protein sequence ID" value="VXB32100.1"/>
    <property type="molecule type" value="Genomic_DNA"/>
</dbReference>